<dbReference type="InterPro" id="IPR043502">
    <property type="entry name" value="DNA/RNA_pol_sf"/>
</dbReference>
<reference evidence="2" key="1">
    <citation type="journal article" date="2019" name="Sci. Rep.">
        <title>Draft genome of Tanacetum cinerariifolium, the natural source of mosquito coil.</title>
        <authorList>
            <person name="Yamashiro T."/>
            <person name="Shiraishi A."/>
            <person name="Satake H."/>
            <person name="Nakayama K."/>
        </authorList>
    </citation>
    <scope>NUCLEOTIDE SEQUENCE</scope>
</reference>
<feature type="region of interest" description="Disordered" evidence="1">
    <location>
        <begin position="1"/>
        <end position="20"/>
    </location>
</feature>
<evidence type="ECO:0000313" key="2">
    <source>
        <dbReference type="EMBL" id="GEU64099.1"/>
    </source>
</evidence>
<feature type="compositionally biased region" description="Pro residues" evidence="1">
    <location>
        <begin position="1"/>
        <end position="14"/>
    </location>
</feature>
<dbReference type="CDD" id="cd09272">
    <property type="entry name" value="RNase_HI_RT_Ty1"/>
    <property type="match status" value="1"/>
</dbReference>
<dbReference type="EMBL" id="BKCJ010004964">
    <property type="protein sequence ID" value="GEU64099.1"/>
    <property type="molecule type" value="Genomic_DNA"/>
</dbReference>
<evidence type="ECO:0000256" key="1">
    <source>
        <dbReference type="SAM" id="MobiDB-lite"/>
    </source>
</evidence>
<dbReference type="SUPFAM" id="SSF56672">
    <property type="entry name" value="DNA/RNA polymerases"/>
    <property type="match status" value="1"/>
</dbReference>
<dbReference type="Pfam" id="PF14223">
    <property type="entry name" value="Retrotran_gag_2"/>
    <property type="match status" value="1"/>
</dbReference>
<name>A0A6L2LSG8_TANCI</name>
<feature type="compositionally biased region" description="Polar residues" evidence="1">
    <location>
        <begin position="398"/>
        <end position="450"/>
    </location>
</feature>
<protein>
    <submittedName>
        <fullName evidence="2">Ribonuclease H-like domain-containing protein</fullName>
    </submittedName>
</protein>
<dbReference type="AlphaFoldDB" id="A0A6L2LSG8"/>
<organism evidence="2">
    <name type="scientific">Tanacetum cinerariifolium</name>
    <name type="common">Dalmatian daisy</name>
    <name type="synonym">Chrysanthemum cinerariifolium</name>
    <dbReference type="NCBI Taxonomy" id="118510"/>
    <lineage>
        <taxon>Eukaryota</taxon>
        <taxon>Viridiplantae</taxon>
        <taxon>Streptophyta</taxon>
        <taxon>Embryophyta</taxon>
        <taxon>Tracheophyta</taxon>
        <taxon>Spermatophyta</taxon>
        <taxon>Magnoliopsida</taxon>
        <taxon>eudicotyledons</taxon>
        <taxon>Gunneridae</taxon>
        <taxon>Pentapetalae</taxon>
        <taxon>asterids</taxon>
        <taxon>campanulids</taxon>
        <taxon>Asterales</taxon>
        <taxon>Asteraceae</taxon>
        <taxon>Asteroideae</taxon>
        <taxon>Anthemideae</taxon>
        <taxon>Anthemidinae</taxon>
        <taxon>Tanacetum</taxon>
    </lineage>
</organism>
<dbReference type="PANTHER" id="PTHR11439">
    <property type="entry name" value="GAG-POL-RELATED RETROTRANSPOSON"/>
    <property type="match status" value="1"/>
</dbReference>
<feature type="region of interest" description="Disordered" evidence="1">
    <location>
        <begin position="383"/>
        <end position="450"/>
    </location>
</feature>
<proteinExistence type="predicted"/>
<comment type="caution">
    <text evidence="2">The sequence shown here is derived from an EMBL/GenBank/DDBJ whole genome shotgun (WGS) entry which is preliminary data.</text>
</comment>
<accession>A0A6L2LSG8</accession>
<dbReference type="PANTHER" id="PTHR11439:SF524">
    <property type="entry name" value="RNA-DIRECTED DNA POLYMERASE, PROTEIN KINASE RLK-PELLE-DLSV FAMILY"/>
    <property type="match status" value="1"/>
</dbReference>
<gene>
    <name evidence="2" type="ORF">Tci_036077</name>
</gene>
<sequence length="825" mass="91796">MAVEDTPPPPPPPSHTDKIIPFSIPNKDARHSILIMNSIKIGKMTVNEYCTKIKSMADRLKNLGCVVSDKNLVIYTVNGLDSRFATLVEIIHHRENLSTFETTRTMLLLKESSFTDDSGATTTFESSSSSPIVFMTSTSLSTKDVGDSNSIPVTNTGHSIILSYHRPLHIHNVLVTPNIIKNLISVRQSTRDNNCTIEFGAFGFSVKDFLTRHILLRCDSSAISIQLPSRQLFRLLLCLLVPPLGTNASVTPRMKLRSFSSRQFISCNKAKSTHVCHACQLGKHVKLPFHSSNSLVKQSFDIIHFDLWTSPIAFPPITVATVTSTLKPTKLFSSDTLPLTKLMTPASPPSYTFLEPLTPSPLLHHIHNTVPTGHNLPTPTVIHSGPNSLLTGHAHQPTYDTPSSAQPPHKQPSTNTPVFNNTEPTTTTPIQAHQSPIPHHTTQLQSTSSIINIDPAPARTHTMVTQSQRGIVKPIEHLSLYTSVFPIPKSSFLTLKDSNWCNAMYDEYNALVKNDTWILVPKPADANLVWSMWLFKHKFHVDASSPVLLQQIVDSLHKEFDMTDLEALNYFLGISVVCHPTGLFCLRRNGVPLQDPTLYRSLVGGIQYLTFTRSDLSYAVQQGCLYMHDPRKPHFAALKCILRYVQGALELGLHLYAFDTTSLVGYTDADWAGCPSTRRSTSGYCVFLGDNLLSWSAKRQHIISRSSVEAEYRGVANVVVETAWIRNLLCKLHSPLLTATLVYCDNVSAVYMSANSIKHQCTKHIEIDIHFVRDMVKAGYVWVLHVPSRFQYADIFTKGLPSALFEDFRSSLSVLLSPAQTARAY</sequence>